<dbReference type="Proteomes" id="UP000269396">
    <property type="component" value="Unassembled WGS sequence"/>
</dbReference>
<evidence type="ECO:0000313" key="1">
    <source>
        <dbReference type="EMBL" id="VDP48635.1"/>
    </source>
</evidence>
<protein>
    <submittedName>
        <fullName evidence="1">Uncharacterized protein</fullName>
    </submittedName>
</protein>
<evidence type="ECO:0000313" key="2">
    <source>
        <dbReference type="Proteomes" id="UP000269396"/>
    </source>
</evidence>
<sequence>MKMKLKNHWTIGETALQMFNEAFLRDTNKLNKLKITLNNRFQAMQDQLKEETTMADNWKGVKEALTSTCQEVWGGKKHHHIMGLYQIPGKYSRKKQQEDNN</sequence>
<proteinExistence type="predicted"/>
<accession>A0A183P4C3</accession>
<dbReference type="EMBL" id="UZAL01029504">
    <property type="protein sequence ID" value="VDP48635.1"/>
    <property type="molecule type" value="Genomic_DNA"/>
</dbReference>
<organism evidence="1 2">
    <name type="scientific">Schistosoma mattheei</name>
    <dbReference type="NCBI Taxonomy" id="31246"/>
    <lineage>
        <taxon>Eukaryota</taxon>
        <taxon>Metazoa</taxon>
        <taxon>Spiralia</taxon>
        <taxon>Lophotrochozoa</taxon>
        <taxon>Platyhelminthes</taxon>
        <taxon>Trematoda</taxon>
        <taxon>Digenea</taxon>
        <taxon>Strigeidida</taxon>
        <taxon>Schistosomatoidea</taxon>
        <taxon>Schistosomatidae</taxon>
        <taxon>Schistosoma</taxon>
    </lineage>
</organism>
<reference evidence="1 2" key="1">
    <citation type="submission" date="2018-11" db="EMBL/GenBank/DDBJ databases">
        <authorList>
            <consortium name="Pathogen Informatics"/>
        </authorList>
    </citation>
    <scope>NUCLEOTIDE SEQUENCE [LARGE SCALE GENOMIC DNA]</scope>
    <source>
        <strain>Denwood</strain>
        <strain evidence="2">Zambia</strain>
    </source>
</reference>
<dbReference type="AlphaFoldDB" id="A0A183P4C3"/>
<gene>
    <name evidence="1" type="ORF">SMTD_LOCUS9209</name>
</gene>
<keyword evidence="2" id="KW-1185">Reference proteome</keyword>
<name>A0A183P4C3_9TREM</name>